<dbReference type="GO" id="GO:0016787">
    <property type="term" value="F:hydrolase activity"/>
    <property type="evidence" value="ECO:0007669"/>
    <property type="project" value="UniProtKB-KW"/>
</dbReference>
<dbReference type="InterPro" id="IPR012878">
    <property type="entry name" value="Beta-AFase-like_GH127_cat"/>
</dbReference>
<dbReference type="PANTHER" id="PTHR43465:SF2">
    <property type="entry name" value="DUF1680 DOMAIN PROTEIN (AFU_ORTHOLOGUE AFUA_1G08910)"/>
    <property type="match status" value="1"/>
</dbReference>
<dbReference type="PANTHER" id="PTHR43465">
    <property type="entry name" value="DUF1680 DOMAIN PROTEIN (AFU_ORTHOLOGUE AFUA_1G08910)"/>
    <property type="match status" value="1"/>
</dbReference>
<evidence type="ECO:0000259" key="1">
    <source>
        <dbReference type="Pfam" id="PF07944"/>
    </source>
</evidence>
<dbReference type="InterPro" id="IPR008928">
    <property type="entry name" value="6-hairpin_glycosidase_sf"/>
</dbReference>
<evidence type="ECO:0000259" key="2">
    <source>
        <dbReference type="Pfam" id="PF20736"/>
    </source>
</evidence>
<comment type="caution">
    <text evidence="3">The sequence shown here is derived from an EMBL/GenBank/DDBJ whole genome shotgun (WGS) entry which is preliminary data.</text>
</comment>
<name>A0ABW3BMZ4_9ACTN</name>
<feature type="domain" description="Non-reducing end beta-L-arabinofuranosidase-like GH127 catalytic" evidence="1">
    <location>
        <begin position="2"/>
        <end position="246"/>
    </location>
</feature>
<dbReference type="EMBL" id="JBHTHR010001227">
    <property type="protein sequence ID" value="MFD0803938.1"/>
    <property type="molecule type" value="Genomic_DNA"/>
</dbReference>
<sequence length="331" mass="35329">RRAADHVCEAFGDDGIQSVGGHPEIEPALVELARLTGEQRYLDQAVRFLDRRGRGTLPEHAMGRAYFQDDVPIRDAGALRGHAVRALYLACGAVDAAVETGDDGLLEAVAAQYDRTLARRTYITGGMGAHHAGEAFGDDFVLPADRAYSETCAGVASAMLAWRLLLATGEPRYADALERVLYNVVATSVADDGRSFFYANTLHQRVPTEPVAPDRELLRFSGGPRAPWFEVSCCLPNAARLLASLGAYLATADLGGLQLHQYADAEVRTRLGDGRAVGVAVATGYPDTGTVRVRVTEAPGGEWELALRVPHWAEGAVLAEPGGARRPVAPG</sequence>
<keyword evidence="4" id="KW-1185">Reference proteome</keyword>
<evidence type="ECO:0000313" key="3">
    <source>
        <dbReference type="EMBL" id="MFD0803938.1"/>
    </source>
</evidence>
<feature type="non-terminal residue" evidence="3">
    <location>
        <position position="1"/>
    </location>
</feature>
<feature type="non-terminal residue" evidence="3">
    <location>
        <position position="331"/>
    </location>
</feature>
<reference evidence="4" key="1">
    <citation type="journal article" date="2019" name="Int. J. Syst. Evol. Microbiol.">
        <title>The Global Catalogue of Microorganisms (GCM) 10K type strain sequencing project: providing services to taxonomists for standard genome sequencing and annotation.</title>
        <authorList>
            <consortium name="The Broad Institute Genomics Platform"/>
            <consortium name="The Broad Institute Genome Sequencing Center for Infectious Disease"/>
            <person name="Wu L."/>
            <person name="Ma J."/>
        </authorList>
    </citation>
    <scope>NUCLEOTIDE SEQUENCE [LARGE SCALE GENOMIC DNA]</scope>
    <source>
        <strain evidence="4">CCUG 63369</strain>
    </source>
</reference>
<dbReference type="InterPro" id="IPR049046">
    <property type="entry name" value="Beta-AFase-like_GH127_middle"/>
</dbReference>
<dbReference type="InterPro" id="IPR049174">
    <property type="entry name" value="Beta-AFase-like"/>
</dbReference>
<gene>
    <name evidence="3" type="ORF">ACFQZU_21830</name>
</gene>
<dbReference type="Pfam" id="PF07944">
    <property type="entry name" value="Beta-AFase-like_GH127_cat"/>
    <property type="match status" value="1"/>
</dbReference>
<feature type="domain" description="Non-reducing end beta-L-arabinofuranosidase-like GH127 middle" evidence="2">
    <location>
        <begin position="257"/>
        <end position="319"/>
    </location>
</feature>
<dbReference type="SUPFAM" id="SSF48208">
    <property type="entry name" value="Six-hairpin glycosidases"/>
    <property type="match status" value="1"/>
</dbReference>
<organism evidence="3 4">
    <name type="scientific">Streptomonospora algeriensis</name>
    <dbReference type="NCBI Taxonomy" id="995084"/>
    <lineage>
        <taxon>Bacteria</taxon>
        <taxon>Bacillati</taxon>
        <taxon>Actinomycetota</taxon>
        <taxon>Actinomycetes</taxon>
        <taxon>Streptosporangiales</taxon>
        <taxon>Nocardiopsidaceae</taxon>
        <taxon>Streptomonospora</taxon>
    </lineage>
</organism>
<proteinExistence type="predicted"/>
<dbReference type="Proteomes" id="UP001596956">
    <property type="component" value="Unassembled WGS sequence"/>
</dbReference>
<protein>
    <submittedName>
        <fullName evidence="3">Glycoside hydrolase family 127 protein</fullName>
    </submittedName>
</protein>
<accession>A0ABW3BMZ4</accession>
<dbReference type="Pfam" id="PF20736">
    <property type="entry name" value="Glyco_hydro127M"/>
    <property type="match status" value="1"/>
</dbReference>
<evidence type="ECO:0000313" key="4">
    <source>
        <dbReference type="Proteomes" id="UP001596956"/>
    </source>
</evidence>
<keyword evidence="3" id="KW-0378">Hydrolase</keyword>